<dbReference type="EMBL" id="BARU01016910">
    <property type="protein sequence ID" value="GAH54045.1"/>
    <property type="molecule type" value="Genomic_DNA"/>
</dbReference>
<proteinExistence type="predicted"/>
<evidence type="ECO:0000313" key="1">
    <source>
        <dbReference type="EMBL" id="GAH54045.1"/>
    </source>
</evidence>
<feature type="non-terminal residue" evidence="1">
    <location>
        <position position="1"/>
    </location>
</feature>
<name>X1HAG9_9ZZZZ</name>
<organism evidence="1">
    <name type="scientific">marine sediment metagenome</name>
    <dbReference type="NCBI Taxonomy" id="412755"/>
    <lineage>
        <taxon>unclassified sequences</taxon>
        <taxon>metagenomes</taxon>
        <taxon>ecological metagenomes</taxon>
    </lineage>
</organism>
<comment type="caution">
    <text evidence="1">The sequence shown here is derived from an EMBL/GenBank/DDBJ whole genome shotgun (WGS) entry which is preliminary data.</text>
</comment>
<protein>
    <submittedName>
        <fullName evidence="1">Uncharacterized protein</fullName>
    </submittedName>
</protein>
<sequence length="52" mass="6443">DAIDDNNYRYSQTNRRKNESRYFILSFIYNINGKERQKKNQKENFFLDGFDK</sequence>
<gene>
    <name evidence="1" type="ORF">S03H2_28074</name>
</gene>
<dbReference type="AlphaFoldDB" id="X1HAG9"/>
<accession>X1HAG9</accession>
<reference evidence="1" key="1">
    <citation type="journal article" date="2014" name="Front. Microbiol.">
        <title>High frequency of phylogenetically diverse reductive dehalogenase-homologous genes in deep subseafloor sedimentary metagenomes.</title>
        <authorList>
            <person name="Kawai M."/>
            <person name="Futagami T."/>
            <person name="Toyoda A."/>
            <person name="Takaki Y."/>
            <person name="Nishi S."/>
            <person name="Hori S."/>
            <person name="Arai W."/>
            <person name="Tsubouchi T."/>
            <person name="Morono Y."/>
            <person name="Uchiyama I."/>
            <person name="Ito T."/>
            <person name="Fujiyama A."/>
            <person name="Inagaki F."/>
            <person name="Takami H."/>
        </authorList>
    </citation>
    <scope>NUCLEOTIDE SEQUENCE</scope>
    <source>
        <strain evidence="1">Expedition CK06-06</strain>
    </source>
</reference>